<comment type="caution">
    <text evidence="7">The sequence shown here is derived from an EMBL/GenBank/DDBJ whole genome shotgun (WGS) entry which is preliminary data.</text>
</comment>
<dbReference type="NCBIfam" id="TIGR00254">
    <property type="entry name" value="GGDEF"/>
    <property type="match status" value="1"/>
</dbReference>
<keyword evidence="4" id="KW-1133">Transmembrane helix</keyword>
<dbReference type="Pfam" id="PF00990">
    <property type="entry name" value="GGDEF"/>
    <property type="match status" value="1"/>
</dbReference>
<evidence type="ECO:0000256" key="3">
    <source>
        <dbReference type="ARBA" id="ARBA00023136"/>
    </source>
</evidence>
<dbReference type="InterPro" id="IPR003660">
    <property type="entry name" value="HAMP_dom"/>
</dbReference>
<evidence type="ECO:0000256" key="2">
    <source>
        <dbReference type="ARBA" id="ARBA00022475"/>
    </source>
</evidence>
<feature type="transmembrane region" description="Helical" evidence="4">
    <location>
        <begin position="9"/>
        <end position="30"/>
    </location>
</feature>
<dbReference type="PANTHER" id="PTHR45138">
    <property type="entry name" value="REGULATORY COMPONENTS OF SENSORY TRANSDUCTION SYSTEM"/>
    <property type="match status" value="1"/>
</dbReference>
<keyword evidence="4" id="KW-0812">Transmembrane</keyword>
<name>A0A5S5CJJ5_9BACL</name>
<dbReference type="InterPro" id="IPR043128">
    <property type="entry name" value="Rev_trsase/Diguanyl_cyclase"/>
</dbReference>
<dbReference type="PROSITE" id="PS50887">
    <property type="entry name" value="GGDEF"/>
    <property type="match status" value="1"/>
</dbReference>
<evidence type="ECO:0000313" key="7">
    <source>
        <dbReference type="EMBL" id="TYP78183.1"/>
    </source>
</evidence>
<reference evidence="7 8" key="1">
    <citation type="submission" date="2019-07" db="EMBL/GenBank/DDBJ databases">
        <title>Genomic Encyclopedia of Type Strains, Phase III (KMG-III): the genomes of soil and plant-associated and newly described type strains.</title>
        <authorList>
            <person name="Whitman W."/>
        </authorList>
    </citation>
    <scope>NUCLEOTIDE SEQUENCE [LARGE SCALE GENOMIC DNA]</scope>
    <source>
        <strain evidence="7 8">BL24</strain>
    </source>
</reference>
<feature type="domain" description="GGDEF" evidence="6">
    <location>
        <begin position="296"/>
        <end position="432"/>
    </location>
</feature>
<dbReference type="GO" id="GO:1902201">
    <property type="term" value="P:negative regulation of bacterial-type flagellum-dependent cell motility"/>
    <property type="evidence" value="ECO:0007669"/>
    <property type="project" value="TreeGrafter"/>
</dbReference>
<evidence type="ECO:0000256" key="4">
    <source>
        <dbReference type="SAM" id="Phobius"/>
    </source>
</evidence>
<dbReference type="CDD" id="cd01949">
    <property type="entry name" value="GGDEF"/>
    <property type="match status" value="1"/>
</dbReference>
<accession>A0A5S5CJJ5</accession>
<dbReference type="GO" id="GO:0043709">
    <property type="term" value="P:cell adhesion involved in single-species biofilm formation"/>
    <property type="evidence" value="ECO:0007669"/>
    <property type="project" value="TreeGrafter"/>
</dbReference>
<dbReference type="Proteomes" id="UP000323257">
    <property type="component" value="Unassembled WGS sequence"/>
</dbReference>
<dbReference type="SMART" id="SM00267">
    <property type="entry name" value="GGDEF"/>
    <property type="match status" value="1"/>
</dbReference>
<dbReference type="CDD" id="cd06225">
    <property type="entry name" value="HAMP"/>
    <property type="match status" value="1"/>
</dbReference>
<dbReference type="OrthoDB" id="358716at2"/>
<evidence type="ECO:0000259" key="6">
    <source>
        <dbReference type="PROSITE" id="PS50887"/>
    </source>
</evidence>
<dbReference type="Gene3D" id="3.30.70.270">
    <property type="match status" value="1"/>
</dbReference>
<keyword evidence="2" id="KW-1003">Cell membrane</keyword>
<dbReference type="GO" id="GO:0005886">
    <property type="term" value="C:plasma membrane"/>
    <property type="evidence" value="ECO:0007669"/>
    <property type="project" value="UniProtKB-SubCell"/>
</dbReference>
<proteinExistence type="predicted"/>
<sequence>MALTLRKKLYLSFSAIIALFVTTVILSAYLSGKMVELTNESGASGKRMEVLQRLNLFARAANDNGAHYLLAPVYLEADYDSRFSSNVRYVNAELKRLTETTSDKQGLAQIQRFKEMWADYVTDKRRTMALKIQGEAEQAREAYAKDSFDPIAFALHAFFKNEQARVDRNNREVRENGELISKVNYTMAGSAFALSLLIAYLLSNYLVHRIGLLKSSAQKVAEGDLQVADLSFRGRDELRELAEAFNRMTHSLRTVIDSNAFLTQISSRDPLTGIPNRRCYDETLEREWRRLAREAKPLSLILFDIDYFKRYNDNYGHQAGDECLKQVAAIVQEQVGPGELAARYGGEEFVVLLPNQDEAAAFRTASRIQEALAARQIPHVNSEVSDSVTVSIGIATAPAHELEHPRRLLFEADRALYAAKENGRNRIRLYTPADAGQEGEDDRD</sequence>
<dbReference type="PANTHER" id="PTHR45138:SF9">
    <property type="entry name" value="DIGUANYLATE CYCLASE DGCM-RELATED"/>
    <property type="match status" value="1"/>
</dbReference>
<organism evidence="7 8">
    <name type="scientific">Paenibacillus methanolicus</name>
    <dbReference type="NCBI Taxonomy" id="582686"/>
    <lineage>
        <taxon>Bacteria</taxon>
        <taxon>Bacillati</taxon>
        <taxon>Bacillota</taxon>
        <taxon>Bacilli</taxon>
        <taxon>Bacillales</taxon>
        <taxon>Paenibacillaceae</taxon>
        <taxon>Paenibacillus</taxon>
    </lineage>
</organism>
<dbReference type="GO" id="GO:0052621">
    <property type="term" value="F:diguanylate cyclase activity"/>
    <property type="evidence" value="ECO:0007669"/>
    <property type="project" value="TreeGrafter"/>
</dbReference>
<evidence type="ECO:0000259" key="5">
    <source>
        <dbReference type="PROSITE" id="PS50885"/>
    </source>
</evidence>
<comment type="subcellular location">
    <subcellularLocation>
        <location evidence="1">Cell membrane</location>
    </subcellularLocation>
</comment>
<dbReference type="InterPro" id="IPR029787">
    <property type="entry name" value="Nucleotide_cyclase"/>
</dbReference>
<dbReference type="EMBL" id="VNHS01000002">
    <property type="protein sequence ID" value="TYP78183.1"/>
    <property type="molecule type" value="Genomic_DNA"/>
</dbReference>
<dbReference type="Gene3D" id="6.10.340.10">
    <property type="match status" value="1"/>
</dbReference>
<evidence type="ECO:0000313" key="8">
    <source>
        <dbReference type="Proteomes" id="UP000323257"/>
    </source>
</evidence>
<evidence type="ECO:0000256" key="1">
    <source>
        <dbReference type="ARBA" id="ARBA00004236"/>
    </source>
</evidence>
<dbReference type="InterPro" id="IPR050469">
    <property type="entry name" value="Diguanylate_Cyclase"/>
</dbReference>
<dbReference type="FunFam" id="3.30.70.270:FF:000001">
    <property type="entry name" value="Diguanylate cyclase domain protein"/>
    <property type="match status" value="1"/>
</dbReference>
<feature type="domain" description="HAMP" evidence="5">
    <location>
        <begin position="204"/>
        <end position="257"/>
    </location>
</feature>
<dbReference type="SUPFAM" id="SSF55073">
    <property type="entry name" value="Nucleotide cyclase"/>
    <property type="match status" value="1"/>
</dbReference>
<dbReference type="InterPro" id="IPR000160">
    <property type="entry name" value="GGDEF_dom"/>
</dbReference>
<dbReference type="RefSeq" id="WP_148928631.1">
    <property type="nucleotide sequence ID" value="NZ_VNHS01000002.1"/>
</dbReference>
<keyword evidence="3 4" id="KW-0472">Membrane</keyword>
<dbReference type="SUPFAM" id="SSF158472">
    <property type="entry name" value="HAMP domain-like"/>
    <property type="match status" value="1"/>
</dbReference>
<dbReference type="AlphaFoldDB" id="A0A5S5CJJ5"/>
<dbReference type="SMART" id="SM00304">
    <property type="entry name" value="HAMP"/>
    <property type="match status" value="1"/>
</dbReference>
<dbReference type="PROSITE" id="PS50885">
    <property type="entry name" value="HAMP"/>
    <property type="match status" value="1"/>
</dbReference>
<dbReference type="GO" id="GO:0007165">
    <property type="term" value="P:signal transduction"/>
    <property type="evidence" value="ECO:0007669"/>
    <property type="project" value="InterPro"/>
</dbReference>
<protein>
    <submittedName>
        <fullName evidence="7">Diguanylate cyclase (GGDEF)-like protein</fullName>
    </submittedName>
</protein>
<gene>
    <name evidence="7" type="ORF">BCM02_102760</name>
</gene>
<dbReference type="Pfam" id="PF00672">
    <property type="entry name" value="HAMP"/>
    <property type="match status" value="1"/>
</dbReference>
<keyword evidence="8" id="KW-1185">Reference proteome</keyword>